<dbReference type="EMBL" id="CAJNOU010000119">
    <property type="protein sequence ID" value="CAF0874029.1"/>
    <property type="molecule type" value="Genomic_DNA"/>
</dbReference>
<name>A0A813XYT1_9BILA</name>
<dbReference type="AlphaFoldDB" id="A0A813XYT1"/>
<evidence type="ECO:0000313" key="2">
    <source>
        <dbReference type="EMBL" id="CAF0874029.1"/>
    </source>
</evidence>
<keyword evidence="1" id="KW-0732">Signal</keyword>
<gene>
    <name evidence="3" type="ORF">FNK824_LOCUS24397</name>
    <name evidence="2" type="ORF">SEV965_LOCUS4269</name>
</gene>
<sequence>MINILSLCTLIIVIVINYLPATLASGVINWNGNNWAMSCDFHGNDLSNARISGEGCNGKSGKTQGCTHFIWTQWNGGTCWMKKGPVSKADAFPTDDPHMVCGVNSESQPFNGNIINILNCGSQTIQVGFFKNSGPFQPSFVAEKIVIIPPGATQTVSLAQGWEGRLQKLTEAPTDPTTWAEIHFNAWQDMTLV</sequence>
<organism evidence="2 4">
    <name type="scientific">Rotaria sordida</name>
    <dbReference type="NCBI Taxonomy" id="392033"/>
    <lineage>
        <taxon>Eukaryota</taxon>
        <taxon>Metazoa</taxon>
        <taxon>Spiralia</taxon>
        <taxon>Gnathifera</taxon>
        <taxon>Rotifera</taxon>
        <taxon>Eurotatoria</taxon>
        <taxon>Bdelloidea</taxon>
        <taxon>Philodinida</taxon>
        <taxon>Philodinidae</taxon>
        <taxon>Rotaria</taxon>
    </lineage>
</organism>
<evidence type="ECO:0000256" key="1">
    <source>
        <dbReference type="SAM" id="SignalP"/>
    </source>
</evidence>
<evidence type="ECO:0000313" key="4">
    <source>
        <dbReference type="Proteomes" id="UP000663889"/>
    </source>
</evidence>
<dbReference type="EMBL" id="CAJOBE010005419">
    <property type="protein sequence ID" value="CAF3972223.1"/>
    <property type="molecule type" value="Genomic_DNA"/>
</dbReference>
<evidence type="ECO:0000313" key="3">
    <source>
        <dbReference type="EMBL" id="CAF3972223.1"/>
    </source>
</evidence>
<feature type="signal peptide" evidence="1">
    <location>
        <begin position="1"/>
        <end position="24"/>
    </location>
</feature>
<dbReference type="Proteomes" id="UP000663889">
    <property type="component" value="Unassembled WGS sequence"/>
</dbReference>
<comment type="caution">
    <text evidence="2">The sequence shown here is derived from an EMBL/GenBank/DDBJ whole genome shotgun (WGS) entry which is preliminary data.</text>
</comment>
<dbReference type="Gene3D" id="3.50.4.10">
    <property type="entry name" value="Hepatocyte Growth Factor"/>
    <property type="match status" value="1"/>
</dbReference>
<reference evidence="2" key="1">
    <citation type="submission" date="2021-02" db="EMBL/GenBank/DDBJ databases">
        <authorList>
            <person name="Nowell W R."/>
        </authorList>
    </citation>
    <scope>NUCLEOTIDE SEQUENCE</scope>
</reference>
<dbReference type="Proteomes" id="UP000663874">
    <property type="component" value="Unassembled WGS sequence"/>
</dbReference>
<protein>
    <submittedName>
        <fullName evidence="2">Uncharacterized protein</fullName>
    </submittedName>
</protein>
<feature type="chain" id="PRO_5036223538" evidence="1">
    <location>
        <begin position="25"/>
        <end position="193"/>
    </location>
</feature>
<proteinExistence type="predicted"/>
<accession>A0A813XYT1</accession>